<name>A0A8J3IUV4_9ACTN</name>
<organism evidence="2 3">
    <name type="scientific">Actinocatenispora rupis</name>
    <dbReference type="NCBI Taxonomy" id="519421"/>
    <lineage>
        <taxon>Bacteria</taxon>
        <taxon>Bacillati</taxon>
        <taxon>Actinomycetota</taxon>
        <taxon>Actinomycetes</taxon>
        <taxon>Micromonosporales</taxon>
        <taxon>Micromonosporaceae</taxon>
        <taxon>Actinocatenispora</taxon>
    </lineage>
</organism>
<evidence type="ECO:0000256" key="1">
    <source>
        <dbReference type="SAM" id="MobiDB-lite"/>
    </source>
</evidence>
<feature type="region of interest" description="Disordered" evidence="1">
    <location>
        <begin position="1"/>
        <end position="99"/>
    </location>
</feature>
<evidence type="ECO:0000313" key="3">
    <source>
        <dbReference type="Proteomes" id="UP000612808"/>
    </source>
</evidence>
<gene>
    <name evidence="2" type="ORF">Aru02nite_12350</name>
</gene>
<reference evidence="2" key="1">
    <citation type="submission" date="2021-01" db="EMBL/GenBank/DDBJ databases">
        <title>Whole genome shotgun sequence of Actinocatenispora rupis NBRC 107355.</title>
        <authorList>
            <person name="Komaki H."/>
            <person name="Tamura T."/>
        </authorList>
    </citation>
    <scope>NUCLEOTIDE SEQUENCE</scope>
    <source>
        <strain evidence="2">NBRC 107355</strain>
    </source>
</reference>
<feature type="compositionally biased region" description="Low complexity" evidence="1">
    <location>
        <begin position="71"/>
        <end position="90"/>
    </location>
</feature>
<dbReference type="EMBL" id="BOMB01000007">
    <property type="protein sequence ID" value="GID10346.1"/>
    <property type="molecule type" value="Genomic_DNA"/>
</dbReference>
<protein>
    <submittedName>
        <fullName evidence="2">Uncharacterized protein</fullName>
    </submittedName>
</protein>
<proteinExistence type="predicted"/>
<dbReference type="AlphaFoldDB" id="A0A8J3IUV4"/>
<evidence type="ECO:0000313" key="2">
    <source>
        <dbReference type="EMBL" id="GID10346.1"/>
    </source>
</evidence>
<feature type="compositionally biased region" description="Low complexity" evidence="1">
    <location>
        <begin position="40"/>
        <end position="58"/>
    </location>
</feature>
<sequence length="139" mass="14676">MHAVHDRADDEYDEDRAGVGQVRPAALRTADQSEHGAVPAADTPGTRAGRTARTSYRTNATTDVEPRIGPGYASGAAGRGTAAGTYRTGRNGSQGCRSRAGWDARYGLRSVGWIPARIGRCGRADRRAVHVSGAGRLEE</sequence>
<keyword evidence="3" id="KW-1185">Reference proteome</keyword>
<dbReference type="Proteomes" id="UP000612808">
    <property type="component" value="Unassembled WGS sequence"/>
</dbReference>
<comment type="caution">
    <text evidence="2">The sequence shown here is derived from an EMBL/GenBank/DDBJ whole genome shotgun (WGS) entry which is preliminary data.</text>
</comment>
<accession>A0A8J3IUV4</accession>